<name>A0A267MJ41_9FIRM</name>
<evidence type="ECO:0000256" key="2">
    <source>
        <dbReference type="ARBA" id="ARBA00018364"/>
    </source>
</evidence>
<feature type="domain" description="Cell wall hydrolase SleB" evidence="10">
    <location>
        <begin position="199"/>
        <end position="297"/>
    </location>
</feature>
<comment type="similarity">
    <text evidence="1">Belongs to the SleB family.</text>
</comment>
<dbReference type="NCBIfam" id="TIGR02869">
    <property type="entry name" value="spore_SleB"/>
    <property type="match status" value="1"/>
</dbReference>
<dbReference type="Gene3D" id="1.10.101.10">
    <property type="entry name" value="PGBD-like superfamily/PGBD"/>
    <property type="match status" value="2"/>
</dbReference>
<keyword evidence="6" id="KW-0749">Sporulation</keyword>
<dbReference type="InterPro" id="IPR002477">
    <property type="entry name" value="Peptidoglycan-bd-like"/>
</dbReference>
<dbReference type="GO" id="GO:0030435">
    <property type="term" value="P:sporulation resulting in formation of a cellular spore"/>
    <property type="evidence" value="ECO:0007669"/>
    <property type="project" value="UniProtKB-KW"/>
</dbReference>
<dbReference type="InterPro" id="IPR052905">
    <property type="entry name" value="LD-transpeptidase_YkuD-like"/>
</dbReference>
<keyword evidence="12" id="KW-1185">Reference proteome</keyword>
<evidence type="ECO:0000256" key="1">
    <source>
        <dbReference type="ARBA" id="ARBA00007010"/>
    </source>
</evidence>
<dbReference type="Pfam" id="PF01471">
    <property type="entry name" value="PG_binding_1"/>
    <property type="match status" value="2"/>
</dbReference>
<dbReference type="GO" id="GO:0009847">
    <property type="term" value="P:spore germination"/>
    <property type="evidence" value="ECO:0007669"/>
    <property type="project" value="UniProtKB-UniRule"/>
</dbReference>
<dbReference type="Gene3D" id="1.10.10.2520">
    <property type="entry name" value="Cell wall hydrolase SleB, domain 1"/>
    <property type="match status" value="1"/>
</dbReference>
<keyword evidence="7" id="KW-0961">Cell wall biogenesis/degradation</keyword>
<evidence type="ECO:0000313" key="12">
    <source>
        <dbReference type="Proteomes" id="UP000216024"/>
    </source>
</evidence>
<reference evidence="11 12" key="1">
    <citation type="submission" date="2017-06" db="EMBL/GenBank/DDBJ databases">
        <title>Draft genome sequence of anaerobic fermentative bacterium Anaeromicrobium sediminis DY2726D isolated from West Pacific Ocean sediments.</title>
        <authorList>
            <person name="Zeng X."/>
        </authorList>
    </citation>
    <scope>NUCLEOTIDE SEQUENCE [LARGE SCALE GENOMIC DNA]</scope>
    <source>
        <strain evidence="11 12">DY2726D</strain>
    </source>
</reference>
<keyword evidence="5" id="KW-0378">Hydrolase</keyword>
<dbReference type="PANTHER" id="PTHR41533:SF1">
    <property type="entry name" value="L,D-TRANSPEPTIDASE YCBB-RELATED"/>
    <property type="match status" value="1"/>
</dbReference>
<feature type="domain" description="Peptidoglycan binding-like" evidence="9">
    <location>
        <begin position="33"/>
        <end position="89"/>
    </location>
</feature>
<comment type="caution">
    <text evidence="11">The sequence shown here is derived from an EMBL/GenBank/DDBJ whole genome shotgun (WGS) entry which is preliminary data.</text>
</comment>
<dbReference type="AlphaFoldDB" id="A0A267MJ41"/>
<dbReference type="InterPro" id="IPR011105">
    <property type="entry name" value="Cell_wall_hydrolase_SleB"/>
</dbReference>
<dbReference type="RefSeq" id="WP_095133524.1">
    <property type="nucleotide sequence ID" value="NZ_NIBG01000007.1"/>
</dbReference>
<organism evidence="11 12">
    <name type="scientific">Anaeromicrobium sediminis</name>
    <dbReference type="NCBI Taxonomy" id="1478221"/>
    <lineage>
        <taxon>Bacteria</taxon>
        <taxon>Bacillati</taxon>
        <taxon>Bacillota</taxon>
        <taxon>Clostridia</taxon>
        <taxon>Peptostreptococcales</taxon>
        <taxon>Thermotaleaceae</taxon>
        <taxon>Anaeromicrobium</taxon>
    </lineage>
</organism>
<protein>
    <recommendedName>
        <fullName evidence="2 8">Spore cortex-lytic enzyme</fullName>
    </recommendedName>
</protein>
<dbReference type="Gene3D" id="6.20.240.60">
    <property type="match status" value="1"/>
</dbReference>
<dbReference type="EMBL" id="NIBG01000007">
    <property type="protein sequence ID" value="PAB59546.1"/>
    <property type="molecule type" value="Genomic_DNA"/>
</dbReference>
<gene>
    <name evidence="11" type="primary">sleB</name>
    <name evidence="11" type="ORF">CCE28_10050</name>
</gene>
<dbReference type="GO" id="GO:0071555">
    <property type="term" value="P:cell wall organization"/>
    <property type="evidence" value="ECO:0007669"/>
    <property type="project" value="UniProtKB-KW"/>
</dbReference>
<dbReference type="PANTHER" id="PTHR41533">
    <property type="entry name" value="L,D-TRANSPEPTIDASE HI_1667-RELATED"/>
    <property type="match status" value="1"/>
</dbReference>
<dbReference type="OrthoDB" id="9785345at2"/>
<evidence type="ECO:0000256" key="8">
    <source>
        <dbReference type="NCBIfam" id="TIGR02869"/>
    </source>
</evidence>
<dbReference type="InterPro" id="IPR014224">
    <property type="entry name" value="Spore_cortex_SleB"/>
</dbReference>
<proteinExistence type="inferred from homology"/>
<keyword evidence="4" id="KW-0732">Signal</keyword>
<evidence type="ECO:0000256" key="5">
    <source>
        <dbReference type="ARBA" id="ARBA00022801"/>
    </source>
</evidence>
<evidence type="ECO:0000256" key="4">
    <source>
        <dbReference type="ARBA" id="ARBA00022729"/>
    </source>
</evidence>
<dbReference type="InterPro" id="IPR042047">
    <property type="entry name" value="SleB_dom1"/>
</dbReference>
<evidence type="ECO:0000256" key="3">
    <source>
        <dbReference type="ARBA" id="ARBA00022544"/>
    </source>
</evidence>
<feature type="domain" description="Peptidoglycan binding-like" evidence="9">
    <location>
        <begin position="110"/>
        <end position="162"/>
    </location>
</feature>
<dbReference type="Pfam" id="PF07486">
    <property type="entry name" value="Hydrolase_2"/>
    <property type="match status" value="1"/>
</dbReference>
<evidence type="ECO:0000259" key="10">
    <source>
        <dbReference type="Pfam" id="PF07486"/>
    </source>
</evidence>
<dbReference type="InterPro" id="IPR036366">
    <property type="entry name" value="PGBDSf"/>
</dbReference>
<evidence type="ECO:0000313" key="11">
    <source>
        <dbReference type="EMBL" id="PAB59546.1"/>
    </source>
</evidence>
<sequence length="298" mass="32469">MKNRRLFLLVALLVLISFVGLDSHARTLYWGNSGDDVKRVQERLIEWGYLRGKADGVFGNATYNAVVYFQKKNGLKADGVVGTYTLKQLGLYNELSRDTGISNKGVNTIVKKAQEILKTKGYYAGTADGIYGDGTYEAVTKFQRDNGLVVDGYIGPATRKALGMDSVPADKNYKASNGGITNDNDVKLLAMVINGEARGEIYTGKVAVGAVVLNRVKHPSFPNSIAGVVYEPGAFTAVDDGQIYLDPQNDSYKAAKDALNGWDPTGGCIYYWNPKTAQNKWMLSKTPLITIGNHSFAK</sequence>
<evidence type="ECO:0000259" key="9">
    <source>
        <dbReference type="Pfam" id="PF01471"/>
    </source>
</evidence>
<accession>A0A267MJ41</accession>
<keyword evidence="3" id="KW-0309">Germination</keyword>
<evidence type="ECO:0000256" key="7">
    <source>
        <dbReference type="ARBA" id="ARBA00023316"/>
    </source>
</evidence>
<dbReference type="Proteomes" id="UP000216024">
    <property type="component" value="Unassembled WGS sequence"/>
</dbReference>
<dbReference type="InterPro" id="IPR036365">
    <property type="entry name" value="PGBD-like_sf"/>
</dbReference>
<dbReference type="GO" id="GO:0016787">
    <property type="term" value="F:hydrolase activity"/>
    <property type="evidence" value="ECO:0007669"/>
    <property type="project" value="UniProtKB-KW"/>
</dbReference>
<evidence type="ECO:0000256" key="6">
    <source>
        <dbReference type="ARBA" id="ARBA00022969"/>
    </source>
</evidence>
<dbReference type="SUPFAM" id="SSF47090">
    <property type="entry name" value="PGBD-like"/>
    <property type="match status" value="2"/>
</dbReference>